<dbReference type="EMBL" id="JNOM01000033">
    <property type="protein sequence ID" value="KNG89335.1"/>
    <property type="molecule type" value="Genomic_DNA"/>
</dbReference>
<protein>
    <submittedName>
        <fullName evidence="3">Uncharacterized protein</fullName>
    </submittedName>
</protein>
<gene>
    <name evidence="3" type="ORF">ANOM_002659</name>
</gene>
<accession>A0A0L1JC83</accession>
<keyword evidence="2" id="KW-1133">Transmembrane helix</keyword>
<evidence type="ECO:0000256" key="2">
    <source>
        <dbReference type="SAM" id="Phobius"/>
    </source>
</evidence>
<organism evidence="3 4">
    <name type="scientific">Aspergillus nomiae NRRL (strain ATCC 15546 / NRRL 13137 / CBS 260.88 / M93)</name>
    <dbReference type="NCBI Taxonomy" id="1509407"/>
    <lineage>
        <taxon>Eukaryota</taxon>
        <taxon>Fungi</taxon>
        <taxon>Dikarya</taxon>
        <taxon>Ascomycota</taxon>
        <taxon>Pezizomycotina</taxon>
        <taxon>Eurotiomycetes</taxon>
        <taxon>Eurotiomycetidae</taxon>
        <taxon>Eurotiales</taxon>
        <taxon>Aspergillaceae</taxon>
        <taxon>Aspergillus</taxon>
        <taxon>Aspergillus subgen. Circumdati</taxon>
    </lineage>
</organism>
<dbReference type="OrthoDB" id="3034003at2759"/>
<proteinExistence type="predicted"/>
<dbReference type="Proteomes" id="UP000037505">
    <property type="component" value="Unassembled WGS sequence"/>
</dbReference>
<keyword evidence="4" id="KW-1185">Reference proteome</keyword>
<keyword evidence="2" id="KW-0812">Transmembrane</keyword>
<feature type="transmembrane region" description="Helical" evidence="2">
    <location>
        <begin position="80"/>
        <end position="101"/>
    </location>
</feature>
<dbReference type="RefSeq" id="XP_015410258.1">
    <property type="nucleotide sequence ID" value="XM_015547916.1"/>
</dbReference>
<evidence type="ECO:0000256" key="1">
    <source>
        <dbReference type="SAM" id="MobiDB-lite"/>
    </source>
</evidence>
<reference evidence="3 4" key="1">
    <citation type="submission" date="2014-06" db="EMBL/GenBank/DDBJ databases">
        <title>The Genome of the Aflatoxigenic Filamentous Fungus Aspergillus nomius.</title>
        <authorList>
            <person name="Moore M.G."/>
            <person name="Shannon B.M."/>
            <person name="Brian M.M."/>
        </authorList>
    </citation>
    <scope>NUCLEOTIDE SEQUENCE [LARGE SCALE GENOMIC DNA]</scope>
    <source>
        <strain evidence="3 4">NRRL 13137</strain>
    </source>
</reference>
<comment type="caution">
    <text evidence="3">The sequence shown here is derived from an EMBL/GenBank/DDBJ whole genome shotgun (WGS) entry which is preliminary data.</text>
</comment>
<dbReference type="GeneID" id="26804463"/>
<evidence type="ECO:0000313" key="3">
    <source>
        <dbReference type="EMBL" id="KNG89335.1"/>
    </source>
</evidence>
<dbReference type="AlphaFoldDB" id="A0A0L1JC83"/>
<feature type="transmembrane region" description="Helical" evidence="2">
    <location>
        <begin position="695"/>
        <end position="718"/>
    </location>
</feature>
<name>A0A0L1JC83_ASPN3</name>
<keyword evidence="2" id="KW-0472">Membrane</keyword>
<dbReference type="STRING" id="1509407.A0A0L1JC83"/>
<feature type="region of interest" description="Disordered" evidence="1">
    <location>
        <begin position="772"/>
        <end position="799"/>
    </location>
</feature>
<evidence type="ECO:0000313" key="4">
    <source>
        <dbReference type="Proteomes" id="UP000037505"/>
    </source>
</evidence>
<sequence>MAELTVGYVSGIIAAAVFLVRLFVPTVISLIVIGHLPEENSIVSWSVVSRLIHSSYWPTILDSDTAASTGVSRAIKACTWLQLGALGLVAVAGIVTPLGLYDVIGPDDTPTNIPFHYVSDTSAFGRATRSRDGYRSLRICYADDDPNTPEGCPGAPPNINDIEDPAEAYSIWPSSVDLFTSGDVPPTVSSIFDLQWRSFRSTTSFGVNFISSEYSEGYYRQISQLIMEEGILAVEGLIIDTKAGRIGFRNHTIPVDVRTGARWTEDILFIEPEARCVSTNLTIDYTYNPSSESSTTIEETRDPVLVDHGGFSSLPHTVNEIDAGDFQNNVALYDRAYNAAWRHNMLVMQFFNVTTNGSDGLEPFAYINSDIGKTFDLRGVSGSYITPLAVQTDNRYAGFLELPFPNNSGAVTSLRDTPEGPNPVNLTALDTFAVATEACHYPSIQDLSNLSFVGVSCGTVFAAPARTDGDPLIPDTNSTWSTPIYSCAAAAKAAIRTVTFSFNGTGELDKLTVEKIEQKRYTGSSKPPLWGVERLTNHTIRNARPLWGIVSPDVATHDDISSVQRDHLWLPGYPDTFISDLQTGQSDMPGNRFYMDRLLSLFDVKDLQKSTSRYTGLNDLALYNKWFELSKSAAGVEQMLKLMWTDMAANTVVGTRGWHSTPTARNGETLSKRDTGDVNVPVLLWSQNIKYKLPYAIPAFILLALCLALAAWSIWLLILRRIGLKQMRTYLARTSPGRILGHALHPDQGNILASTEAWLKQIGLRTATLPGQKEDSELPLLDTQRTPTNEQGESDRNSK</sequence>
<feature type="transmembrane region" description="Helical" evidence="2">
    <location>
        <begin position="6"/>
        <end position="33"/>
    </location>
</feature>